<dbReference type="GO" id="GO:0015473">
    <property type="term" value="F:fimbrial usher porin activity"/>
    <property type="evidence" value="ECO:0007669"/>
    <property type="project" value="InterPro"/>
</dbReference>
<dbReference type="PANTHER" id="PTHR30451">
    <property type="entry name" value="OUTER MEMBRANE USHER PROTEIN"/>
    <property type="match status" value="1"/>
</dbReference>
<proteinExistence type="predicted"/>
<dbReference type="AlphaFoldDB" id="A0A432XYS4"/>
<evidence type="ECO:0000313" key="4">
    <source>
        <dbReference type="Proteomes" id="UP000287198"/>
    </source>
</evidence>
<evidence type="ECO:0000256" key="1">
    <source>
        <dbReference type="SAM" id="SignalP"/>
    </source>
</evidence>
<dbReference type="InterPro" id="IPR043142">
    <property type="entry name" value="PapC-like_C_sf"/>
</dbReference>
<dbReference type="GO" id="GO:0009279">
    <property type="term" value="C:cell outer membrane"/>
    <property type="evidence" value="ECO:0007669"/>
    <property type="project" value="TreeGrafter"/>
</dbReference>
<dbReference type="GO" id="GO:0009297">
    <property type="term" value="P:pilus assembly"/>
    <property type="evidence" value="ECO:0007669"/>
    <property type="project" value="InterPro"/>
</dbReference>
<gene>
    <name evidence="3" type="ORF">CWI69_00195</name>
</gene>
<dbReference type="OrthoDB" id="8587at2"/>
<dbReference type="InterPro" id="IPR025949">
    <property type="entry name" value="PapC-like_C"/>
</dbReference>
<keyword evidence="1" id="KW-0732">Signal</keyword>
<feature type="domain" description="PapC-like C-terminal" evidence="2">
    <location>
        <begin position="805"/>
        <end position="871"/>
    </location>
</feature>
<sequence length="885" mass="98912">MPSLYSILALVASVMLFALTSPTVLAQPEQELIESVRFGSEPHKTRLVFEGRGELSASVMAKSSATDIHLRLALPDAKVVQNWLPRIIPKRHPAIKSIKYKVVNATTADLHLEFNSPMLVDIFGLKAMEGYLPRLVIDFHDASEAVEELWVDVTLNRKNGFGTVLALAFKNDDILIAGEDLSAWRVKLPEQPFLEHYATNYYSLRNLGVEFKLNRALMQLAIEIPATQFAEIKLRGHQRSPIKLAPSSPGFYLNYDLTATENNLQTTGAGFLEFGAFNRWGNLNQTSVHRYNEDTSSVESIRLNTVWRTDFPERMTSLYIGDMLTGSAGWNRDIRLAGIKWATNFTTQPEIIKVPTLAFTGLATEPSTVDLYINDALRFRRTIPTGPFSIDDLPTITGYGDVQMVVTDLLGRQRVSYQNYFTDRRALRAGLHDYSYALGSIRNNYGLTDADYDGWLANAYHRYGVSNAFTAEFSARAGEDYQLLGVGGIQVLPWNNSMTFSVAGNHHADGQGQLIQLGLQHQRRNFNFGIEAQKSLNDFRISPNEQVIPYPEFQLTSYLSWSSLDFGSMRLAYTEQRQNDMDVAFINASLSKHLGAFGHLSFNALQFLTEDEDFQISVSLNIPFGEQSNFSTGATHYNSRDTGYAQVLRQAPVGTGFGYRLRQGFLDESRSQADVKLNTAVGNYEASYYGNERIDAYRASARGSLSFVGGYFSFGQPVRDSFGLVHLPNFADVRVYAENQHVATTDADGFAFIPRLRAYQRNRIRLDATDLPLSANIESLQQEIAPYYRSGVVIKFAVSSLHSVMMNVTDSEGTFIPVGAEAYIDERPEPVHIGYDGLLYLTSVAAAHLVTIRYAQDGLQQECVIQLVVPESEHSLQDLGYISCE</sequence>
<dbReference type="EMBL" id="PIPW01000001">
    <property type="protein sequence ID" value="RUO53898.1"/>
    <property type="molecule type" value="Genomic_DNA"/>
</dbReference>
<dbReference type="PANTHER" id="PTHR30451:SF5">
    <property type="entry name" value="SLR0019 PROTEIN"/>
    <property type="match status" value="1"/>
</dbReference>
<dbReference type="Pfam" id="PF13953">
    <property type="entry name" value="PapC_C"/>
    <property type="match status" value="1"/>
</dbReference>
<accession>A0A432XYS4</accession>
<name>A0A432XYS4_9GAMM</name>
<comment type="caution">
    <text evidence="3">The sequence shown here is derived from an EMBL/GenBank/DDBJ whole genome shotgun (WGS) entry which is preliminary data.</text>
</comment>
<dbReference type="Pfam" id="PF00577">
    <property type="entry name" value="Usher"/>
    <property type="match status" value="2"/>
</dbReference>
<keyword evidence="4" id="KW-1185">Reference proteome</keyword>
<reference evidence="4" key="1">
    <citation type="journal article" date="2018" name="Front. Microbiol.">
        <title>Genome-Based Analysis Reveals the Taxonomy and Diversity of the Family Idiomarinaceae.</title>
        <authorList>
            <person name="Liu Y."/>
            <person name="Lai Q."/>
            <person name="Shao Z."/>
        </authorList>
    </citation>
    <scope>NUCLEOTIDE SEQUENCE [LARGE SCALE GENOMIC DNA]</scope>
    <source>
        <strain evidence="4">BH195</strain>
    </source>
</reference>
<protein>
    <recommendedName>
        <fullName evidence="2">PapC-like C-terminal domain-containing protein</fullName>
    </recommendedName>
</protein>
<dbReference type="Gene3D" id="2.60.40.3500">
    <property type="match status" value="1"/>
</dbReference>
<feature type="chain" id="PRO_5019196293" description="PapC-like C-terminal domain-containing protein" evidence="1">
    <location>
        <begin position="27"/>
        <end position="885"/>
    </location>
</feature>
<dbReference type="Gene3D" id="2.60.40.3110">
    <property type="match status" value="1"/>
</dbReference>
<dbReference type="Proteomes" id="UP000287198">
    <property type="component" value="Unassembled WGS sequence"/>
</dbReference>
<feature type="signal peptide" evidence="1">
    <location>
        <begin position="1"/>
        <end position="26"/>
    </location>
</feature>
<dbReference type="InterPro" id="IPR042186">
    <property type="entry name" value="FimD_plug_dom"/>
</dbReference>
<organism evidence="3 4">
    <name type="scientific">Pseudidiomarina halophila</name>
    <dbReference type="NCBI Taxonomy" id="1449799"/>
    <lineage>
        <taxon>Bacteria</taxon>
        <taxon>Pseudomonadati</taxon>
        <taxon>Pseudomonadota</taxon>
        <taxon>Gammaproteobacteria</taxon>
        <taxon>Alteromonadales</taxon>
        <taxon>Idiomarinaceae</taxon>
        <taxon>Pseudidiomarina</taxon>
    </lineage>
</organism>
<dbReference type="RefSeq" id="WP_126760832.1">
    <property type="nucleotide sequence ID" value="NZ_JBHLTZ010000004.1"/>
</dbReference>
<dbReference type="Gene3D" id="2.60.40.2070">
    <property type="match status" value="1"/>
</dbReference>
<dbReference type="InterPro" id="IPR000015">
    <property type="entry name" value="Fimb_usher"/>
</dbReference>
<evidence type="ECO:0000313" key="3">
    <source>
        <dbReference type="EMBL" id="RUO53898.1"/>
    </source>
</evidence>
<evidence type="ECO:0000259" key="2">
    <source>
        <dbReference type="Pfam" id="PF13953"/>
    </source>
</evidence>
<dbReference type="Gene3D" id="2.60.40.2610">
    <property type="entry name" value="Outer membrane usher protein FimD, plug domain"/>
    <property type="match status" value="1"/>
</dbReference>